<keyword evidence="2 4" id="KW-0853">WD repeat</keyword>
<dbReference type="PROSITE" id="PS00678">
    <property type="entry name" value="WD_REPEATS_1"/>
    <property type="match status" value="1"/>
</dbReference>
<dbReference type="Gene3D" id="2.130.10.10">
    <property type="entry name" value="YVTN repeat-like/Quinoprotein amine dehydrogenase"/>
    <property type="match status" value="1"/>
</dbReference>
<proteinExistence type="inferred from homology"/>
<dbReference type="InterPro" id="IPR036322">
    <property type="entry name" value="WD40_repeat_dom_sf"/>
</dbReference>
<dbReference type="GO" id="GO:0005737">
    <property type="term" value="C:cytoplasm"/>
    <property type="evidence" value="ECO:0007669"/>
    <property type="project" value="TreeGrafter"/>
</dbReference>
<evidence type="ECO:0000259" key="6">
    <source>
        <dbReference type="Pfam" id="PF21719"/>
    </source>
</evidence>
<dbReference type="PROSITE" id="PS50294">
    <property type="entry name" value="WD_REPEATS_REGION"/>
    <property type="match status" value="1"/>
</dbReference>
<dbReference type="Pfam" id="PF17034">
    <property type="entry name" value="zinc_ribbon_16"/>
    <property type="match status" value="1"/>
</dbReference>
<dbReference type="Pfam" id="PF21719">
    <property type="entry name" value="MIOS_a-sol"/>
    <property type="match status" value="1"/>
</dbReference>
<dbReference type="InterPro" id="IPR019775">
    <property type="entry name" value="WD40_repeat_CS"/>
</dbReference>
<evidence type="ECO:0000259" key="5">
    <source>
        <dbReference type="Pfam" id="PF17034"/>
    </source>
</evidence>
<evidence type="ECO:0000256" key="2">
    <source>
        <dbReference type="ARBA" id="ARBA00022574"/>
    </source>
</evidence>
<dbReference type="InterPro" id="IPR049092">
    <property type="entry name" value="MIOS_a-sol"/>
</dbReference>
<dbReference type="InterPro" id="IPR037593">
    <property type="entry name" value="MIOS/Sea4"/>
</dbReference>
<dbReference type="InterPro" id="IPR031488">
    <property type="entry name" value="Zn_ribbon_mio"/>
</dbReference>
<dbReference type="Pfam" id="PF21720">
    <property type="entry name" value="MIOS_WD40"/>
    <property type="match status" value="1"/>
</dbReference>
<organism evidence="7">
    <name type="scientific">Spongospora subterranea</name>
    <dbReference type="NCBI Taxonomy" id="70186"/>
    <lineage>
        <taxon>Eukaryota</taxon>
        <taxon>Sar</taxon>
        <taxon>Rhizaria</taxon>
        <taxon>Endomyxa</taxon>
        <taxon>Phytomyxea</taxon>
        <taxon>Plasmodiophorida</taxon>
        <taxon>Plasmodiophoridae</taxon>
        <taxon>Spongospora</taxon>
    </lineage>
</organism>
<feature type="repeat" description="WD" evidence="4">
    <location>
        <begin position="210"/>
        <end position="245"/>
    </location>
</feature>
<dbReference type="SUPFAM" id="SSF50978">
    <property type="entry name" value="WD40 repeat-like"/>
    <property type="match status" value="1"/>
</dbReference>
<keyword evidence="3" id="KW-0677">Repeat</keyword>
<sequence>RWCLTIPMLTGQVLWNPLDDRQFAVNSDDLRIYNLVDDNDGWTDNFRYHRLVSVCDQRIPVLTCIAWAPKAIAGGLVSGKVALLKVDGVPCNNTRILKQFVPKYSRRCTTVQFSPNNPNQFVCGLEKVRNACSGLVFDVEQAGGGVCIDEEQSSFQESTVHDPLVQFSKSEAVNLAIWVKRMPHCIAVNAGTKWVRMYDVRSPLEPVLAVGAHTKQIQAISMGHNSEYLLAAASEDGLLNLWDVRISRGKPLAGCLFFPGVIPNFIQWSKFSSNLIATSFTGKSEIEFHDVSSRIRMYDVLEVGPDIPKAVPRYQLTLPCSVSSFDFHPKRPDKLLVLTADSRVHLKTIHKSVPISVSCYDSVAFSSEAAFRETDVVEDVVNVIVNRVKAGYCLNAAENCRLFSAESSYSDSSLYRVWDFLMLACSDVSGEMVGFSVTDSIAANTLSTSVAWNELVYFSSLRRLEALHFLGWCDVTTPDEIDKLVRTFEEKLEFEMAAAIAVFHLDLPRAIASLRASAKLTKRSDLSLVCLAFSGFTTSSSADHRKLWASTAKDTSSTIHPYLRAAIAFLSAIDGNPDFSRVLEDNDVFFQDRLAFACRFLNDTELSLFLETKSQFHVQHGDLNGLICSGLSSSCVPVLKSFLDRTGDIQTVAIICAMVAADQEAEWLNECINVYRNVLDRWRLWSFRAKFDIARGSFQRSSVAVGGHISAACRHCRQSLALCDFPTQRSSGRLYRTQISVAPISASSRLRVQGCLSCKKPLPRCSICLISLDCASSAPQRWQQNAVDVQTLRGTANLLDKWLSWCVVCHHSAHAEHLEKWFQSHTVCPVMGCGCRCNQYNNDISSG</sequence>
<dbReference type="AlphaFoldDB" id="A0A0H5QR14"/>
<dbReference type="InterPro" id="IPR015943">
    <property type="entry name" value="WD40/YVTN_repeat-like_dom_sf"/>
</dbReference>
<feature type="domain" description="MIOS-like alpha-solenoid" evidence="6">
    <location>
        <begin position="446"/>
        <end position="600"/>
    </location>
</feature>
<evidence type="ECO:0000256" key="3">
    <source>
        <dbReference type="ARBA" id="ARBA00022737"/>
    </source>
</evidence>
<protein>
    <submittedName>
        <fullName evidence="7">Uncharacterized protein</fullName>
    </submittedName>
</protein>
<evidence type="ECO:0000313" key="7">
    <source>
        <dbReference type="EMBL" id="CRZ04510.1"/>
    </source>
</evidence>
<dbReference type="EMBL" id="HACM01004068">
    <property type="protein sequence ID" value="CRZ04510.1"/>
    <property type="molecule type" value="Transcribed_RNA"/>
</dbReference>
<dbReference type="InterPro" id="IPR001680">
    <property type="entry name" value="WD40_rpt"/>
</dbReference>
<comment type="similarity">
    <text evidence="1">Belongs to the WD repeat mio family.</text>
</comment>
<dbReference type="PANTHER" id="PTHR16453:SF9">
    <property type="entry name" value="GATOR COMPLEX PROTEIN MIOS"/>
    <property type="match status" value="1"/>
</dbReference>
<evidence type="ECO:0000256" key="4">
    <source>
        <dbReference type="PROSITE-ProRule" id="PRU00221"/>
    </source>
</evidence>
<evidence type="ECO:0000256" key="1">
    <source>
        <dbReference type="ARBA" id="ARBA00009713"/>
    </source>
</evidence>
<name>A0A0H5QR14_9EUKA</name>
<reference evidence="7" key="1">
    <citation type="submission" date="2015-04" db="EMBL/GenBank/DDBJ databases">
        <title>The genome sequence of the plant pathogenic Rhizarian Plasmodiophora brassicae reveals insights in its biotrophic life cycle and the origin of chitin synthesis.</title>
        <authorList>
            <person name="Schwelm A."/>
            <person name="Fogelqvist J."/>
            <person name="Knaust A."/>
            <person name="Julke S."/>
            <person name="Lilja T."/>
            <person name="Dhandapani V."/>
            <person name="Bonilla-Rosso G."/>
            <person name="Karlsson M."/>
            <person name="Shevchenko A."/>
            <person name="Choi S.R."/>
            <person name="Kim H.G."/>
            <person name="Park J.Y."/>
            <person name="Lim Y.P."/>
            <person name="Ludwig-Muller J."/>
            <person name="Dixelius C."/>
        </authorList>
    </citation>
    <scope>NUCLEOTIDE SEQUENCE</scope>
    <source>
        <tissue evidence="7">Potato root galls</tissue>
    </source>
</reference>
<dbReference type="SMART" id="SM00320">
    <property type="entry name" value="WD40"/>
    <property type="match status" value="1"/>
</dbReference>
<accession>A0A0H5QR14</accession>
<dbReference type="PANTHER" id="PTHR16453">
    <property type="entry name" value="WD40 DOMAIN-CONTAINING PROTEIN MIO FAMILY MEMBER"/>
    <property type="match status" value="1"/>
</dbReference>
<dbReference type="PROSITE" id="PS50082">
    <property type="entry name" value="WD_REPEATS_2"/>
    <property type="match status" value="1"/>
</dbReference>
<dbReference type="CDD" id="cd16691">
    <property type="entry name" value="mRING-H2-C3H3C2_Mio"/>
    <property type="match status" value="1"/>
</dbReference>
<feature type="non-terminal residue" evidence="7">
    <location>
        <position position="1"/>
    </location>
</feature>
<feature type="domain" description="GATOR2 complex protein MIO zinc-ribbon like" evidence="5">
    <location>
        <begin position="713"/>
        <end position="839"/>
    </location>
</feature>